<dbReference type="AlphaFoldDB" id="A0A9P8QDD9"/>
<dbReference type="SMART" id="SM00184">
    <property type="entry name" value="RING"/>
    <property type="match status" value="1"/>
</dbReference>
<feature type="compositionally biased region" description="Basic and acidic residues" evidence="5">
    <location>
        <begin position="132"/>
        <end position="143"/>
    </location>
</feature>
<evidence type="ECO:0000256" key="3">
    <source>
        <dbReference type="ARBA" id="ARBA00022833"/>
    </source>
</evidence>
<dbReference type="GO" id="GO:0008270">
    <property type="term" value="F:zinc ion binding"/>
    <property type="evidence" value="ECO:0007669"/>
    <property type="project" value="UniProtKB-KW"/>
</dbReference>
<feature type="region of interest" description="Disordered" evidence="5">
    <location>
        <begin position="126"/>
        <end position="168"/>
    </location>
</feature>
<dbReference type="Proteomes" id="UP000774326">
    <property type="component" value="Unassembled WGS sequence"/>
</dbReference>
<keyword evidence="8" id="KW-1185">Reference proteome</keyword>
<evidence type="ECO:0000259" key="6">
    <source>
        <dbReference type="PROSITE" id="PS50089"/>
    </source>
</evidence>
<feature type="region of interest" description="Disordered" evidence="5">
    <location>
        <begin position="337"/>
        <end position="360"/>
    </location>
</feature>
<dbReference type="InterPro" id="IPR053238">
    <property type="entry name" value="RING-H2_zinc_finger"/>
</dbReference>
<evidence type="ECO:0000313" key="8">
    <source>
        <dbReference type="Proteomes" id="UP000774326"/>
    </source>
</evidence>
<evidence type="ECO:0000256" key="2">
    <source>
        <dbReference type="ARBA" id="ARBA00022771"/>
    </source>
</evidence>
<dbReference type="InterPro" id="IPR001841">
    <property type="entry name" value="Znf_RING"/>
</dbReference>
<reference evidence="7" key="1">
    <citation type="journal article" date="2021" name="Open Biol.">
        <title>Shared evolutionary footprints suggest mitochondrial oxidative damage underlies multiple complex I losses in fungi.</title>
        <authorList>
            <person name="Schikora-Tamarit M.A."/>
            <person name="Marcet-Houben M."/>
            <person name="Nosek J."/>
            <person name="Gabaldon T."/>
        </authorList>
    </citation>
    <scope>NUCLEOTIDE SEQUENCE</scope>
    <source>
        <strain evidence="7">CBS2887</strain>
    </source>
</reference>
<feature type="compositionally biased region" description="Polar residues" evidence="5">
    <location>
        <begin position="33"/>
        <end position="46"/>
    </location>
</feature>
<dbReference type="PANTHER" id="PTHR14155">
    <property type="entry name" value="RING FINGER DOMAIN-CONTAINING"/>
    <property type="match status" value="1"/>
</dbReference>
<protein>
    <recommendedName>
        <fullName evidence="6">RING-type domain-containing protein</fullName>
    </recommendedName>
</protein>
<keyword evidence="3" id="KW-0862">Zinc</keyword>
<dbReference type="SUPFAM" id="SSF57850">
    <property type="entry name" value="RING/U-box"/>
    <property type="match status" value="1"/>
</dbReference>
<feature type="compositionally biased region" description="Low complexity" evidence="5">
    <location>
        <begin position="1"/>
        <end position="24"/>
    </location>
</feature>
<reference evidence="7" key="2">
    <citation type="submission" date="2021-01" db="EMBL/GenBank/DDBJ databases">
        <authorList>
            <person name="Schikora-Tamarit M.A."/>
        </authorList>
    </citation>
    <scope>NUCLEOTIDE SEQUENCE</scope>
    <source>
        <strain evidence="7">CBS2887</strain>
    </source>
</reference>
<feature type="region of interest" description="Disordered" evidence="5">
    <location>
        <begin position="1"/>
        <end position="54"/>
    </location>
</feature>
<dbReference type="CDD" id="cd16461">
    <property type="entry name" value="RING-H2_EL5-like"/>
    <property type="match status" value="1"/>
</dbReference>
<organism evidence="7 8">
    <name type="scientific">Wickerhamomyces pijperi</name>
    <name type="common">Yeast</name>
    <name type="synonym">Pichia pijperi</name>
    <dbReference type="NCBI Taxonomy" id="599730"/>
    <lineage>
        <taxon>Eukaryota</taxon>
        <taxon>Fungi</taxon>
        <taxon>Dikarya</taxon>
        <taxon>Ascomycota</taxon>
        <taxon>Saccharomycotina</taxon>
        <taxon>Saccharomycetes</taxon>
        <taxon>Phaffomycetales</taxon>
        <taxon>Wickerhamomycetaceae</taxon>
        <taxon>Wickerhamomyces</taxon>
    </lineage>
</organism>
<dbReference type="EMBL" id="JAEUBG010000312">
    <property type="protein sequence ID" value="KAH3688507.1"/>
    <property type="molecule type" value="Genomic_DNA"/>
</dbReference>
<dbReference type="Pfam" id="PF13639">
    <property type="entry name" value="zf-RING_2"/>
    <property type="match status" value="1"/>
</dbReference>
<dbReference type="InterPro" id="IPR013083">
    <property type="entry name" value="Znf_RING/FYVE/PHD"/>
</dbReference>
<proteinExistence type="predicted"/>
<accession>A0A9P8QDD9</accession>
<dbReference type="OrthoDB" id="3980884at2759"/>
<evidence type="ECO:0000256" key="1">
    <source>
        <dbReference type="ARBA" id="ARBA00022723"/>
    </source>
</evidence>
<keyword evidence="2 4" id="KW-0863">Zinc-finger</keyword>
<dbReference type="Gene3D" id="3.30.40.10">
    <property type="entry name" value="Zinc/RING finger domain, C3HC4 (zinc finger)"/>
    <property type="match status" value="1"/>
</dbReference>
<gene>
    <name evidence="7" type="ORF">WICPIJ_000497</name>
</gene>
<feature type="compositionally biased region" description="Basic and acidic residues" evidence="5">
    <location>
        <begin position="343"/>
        <end position="352"/>
    </location>
</feature>
<feature type="domain" description="RING-type" evidence="6">
    <location>
        <begin position="551"/>
        <end position="594"/>
    </location>
</feature>
<feature type="region of interest" description="Disordered" evidence="5">
    <location>
        <begin position="66"/>
        <end position="100"/>
    </location>
</feature>
<feature type="compositionally biased region" description="Polar residues" evidence="5">
    <location>
        <begin position="153"/>
        <end position="168"/>
    </location>
</feature>
<dbReference type="PROSITE" id="PS50089">
    <property type="entry name" value="ZF_RING_2"/>
    <property type="match status" value="1"/>
</dbReference>
<keyword evidence="1" id="KW-0479">Metal-binding</keyword>
<name>A0A9P8QDD9_WICPI</name>
<evidence type="ECO:0000256" key="4">
    <source>
        <dbReference type="PROSITE-ProRule" id="PRU00175"/>
    </source>
</evidence>
<sequence>MGQQTSRPNSQSPSQVSSIRSASSTKTERTTASRHQPTNQPRSYNQDLELEGQGNDILSFATSHLQSQTQRARRRRSSASTLTAQQQSSRSRRQKRDTAAAAAVDTFEQVNSLSGLLPRSLRSLIGSRRRDRSSSNRDERSDDTYSSTQSSSINETVTIPEEQSSTQLEATEDHGYISSDPSEYNEDTSYIYEPVHPSLRSRVATSAHSSSPSSSSLESLQVNSAAMDNATSPILSEPTTQTTRNGLLQNLASFASDLLHQHQLRNTMTSASSNILNSSRAGANEADDDDENEQDLDGDIRYPQMTLIHQVEMLSRLLDLAVVSTVHSLLTVSGSRSGTFNGRRFDNNEETNRNSAGNDTTFEEFVDGLRTGDLLIEELLRSRTGNEYEEGEQEEMSFFRAFRFDNNNGNETQPQTTGEPAQVPVLIIGVRSVLGNPDNSDSESMETPSEDSSNNARSWVIFIIGNSFSSQHPILTLPTLFADFDSSPTYEQLLRLQELLGDVKSVNVVSKDELKKHEDEIYQAHVVNDEDTTTSATLPCGGLTVSQSNQCQICLSGYQSSERIRKLTSCGHFFHKDCIDEWLVQGKNSCPLCRAKGIQTMEENEGKDSVSDVFEQNERLSLGHV</sequence>
<evidence type="ECO:0000256" key="5">
    <source>
        <dbReference type="SAM" id="MobiDB-lite"/>
    </source>
</evidence>
<dbReference type="PANTHER" id="PTHR14155:SF627">
    <property type="entry name" value="OS06G0192800 PROTEIN"/>
    <property type="match status" value="1"/>
</dbReference>
<evidence type="ECO:0000313" key="7">
    <source>
        <dbReference type="EMBL" id="KAH3688507.1"/>
    </source>
</evidence>
<comment type="caution">
    <text evidence="7">The sequence shown here is derived from an EMBL/GenBank/DDBJ whole genome shotgun (WGS) entry which is preliminary data.</text>
</comment>
<feature type="compositionally biased region" description="Low complexity" evidence="5">
    <location>
        <begin position="78"/>
        <end position="89"/>
    </location>
</feature>